<protein>
    <recommendedName>
        <fullName evidence="3">DUF1326 domain-containing protein</fullName>
    </recommendedName>
</protein>
<organism evidence="1 2">
    <name type="scientific">Candidatus Nitrososphaera evergladensis SR1</name>
    <dbReference type="NCBI Taxonomy" id="1459636"/>
    <lineage>
        <taxon>Archaea</taxon>
        <taxon>Nitrososphaerota</taxon>
        <taxon>Nitrososphaeria</taxon>
        <taxon>Nitrososphaerales</taxon>
        <taxon>Nitrososphaeraceae</taxon>
        <taxon>Nitrososphaera</taxon>
    </lineage>
</organism>
<dbReference type="RefSeq" id="WP_148701912.1">
    <property type="nucleotide sequence ID" value="NZ_CP007174.1"/>
</dbReference>
<dbReference type="AlphaFoldDB" id="A0A075MWM7"/>
<dbReference type="GeneID" id="41599124"/>
<dbReference type="InterPro" id="IPR014581">
    <property type="entry name" value="UCP033303"/>
</dbReference>
<dbReference type="Proteomes" id="UP000028194">
    <property type="component" value="Chromosome"/>
</dbReference>
<evidence type="ECO:0008006" key="3">
    <source>
        <dbReference type="Google" id="ProtNLM"/>
    </source>
</evidence>
<name>A0A075MWM7_9ARCH</name>
<dbReference type="Pfam" id="PF07040">
    <property type="entry name" value="DUF1326"/>
    <property type="match status" value="1"/>
</dbReference>
<sequence>MSTTTSQAASQSSVSEIPKWQMKANYVEACNCDHGCPCNFNGFPTYGFCRALVLYAIKSGSYYGNVKLDGIDVVMAASWPKAIHEGNGTAQLYISKDTTQEQRDAILKIFSGQAKGEGPFTIFASTFKYLLEPQFVDIKKNIDGKKSTFSVPSVLDVQVETFKNPVTGEEQDTQIHLPKGFIWKLGHAAKSKLMKISTPSLNFDDSGQNVIVSEVEYKGP</sequence>
<dbReference type="STRING" id="1459636.NTE_03500"/>
<dbReference type="EMBL" id="CP007174">
    <property type="protein sequence ID" value="AIF85528.1"/>
    <property type="molecule type" value="Genomic_DNA"/>
</dbReference>
<evidence type="ECO:0000313" key="1">
    <source>
        <dbReference type="EMBL" id="AIF85528.1"/>
    </source>
</evidence>
<accession>A0A075MWM7</accession>
<dbReference type="KEGG" id="nev:NTE_03500"/>
<proteinExistence type="predicted"/>
<dbReference type="InterPro" id="IPR009758">
    <property type="entry name" value="DUF1326"/>
</dbReference>
<dbReference type="HOGENOM" id="CLU_092801_1_0_2"/>
<dbReference type="eggNOG" id="arCOG11393">
    <property type="taxonomic scope" value="Archaea"/>
</dbReference>
<reference evidence="1 2" key="1">
    <citation type="journal article" date="2014" name="PLoS ONE">
        <title>Genome Sequence of Candidatus Nitrososphaera evergladensis from Group I.1b Enriched from Everglades Soil Reveals Novel Genomic Features of the Ammonia-Oxidizing Archaea.</title>
        <authorList>
            <person name="Zhalnina K.V."/>
            <person name="Dias R."/>
            <person name="Leonard M.T."/>
            <person name="Dorr de Quadros P."/>
            <person name="Camargo F.A."/>
            <person name="Drew J.C."/>
            <person name="Farmerie W.G."/>
            <person name="Daroub S.H."/>
            <person name="Triplett E.W."/>
        </authorList>
    </citation>
    <scope>NUCLEOTIDE SEQUENCE [LARGE SCALE GENOMIC DNA]</scope>
    <source>
        <strain evidence="1 2">SR1</strain>
    </source>
</reference>
<keyword evidence="2" id="KW-1185">Reference proteome</keyword>
<gene>
    <name evidence="1" type="ORF">NTE_03500</name>
</gene>
<dbReference type="PIRSF" id="PIRSF033303">
    <property type="entry name" value="UCP033303"/>
    <property type="match status" value="1"/>
</dbReference>
<dbReference type="OrthoDB" id="6311at2157"/>
<evidence type="ECO:0000313" key="2">
    <source>
        <dbReference type="Proteomes" id="UP000028194"/>
    </source>
</evidence>